<dbReference type="HOGENOM" id="CLU_139099_0_0_9"/>
<accession>U6FBW0</accession>
<evidence type="ECO:0000313" key="2">
    <source>
        <dbReference type="Proteomes" id="UP000017247"/>
    </source>
</evidence>
<name>U6FBW0_LACHE</name>
<protein>
    <submittedName>
        <fullName evidence="1">Prophage lsa1 protein</fullName>
    </submittedName>
</protein>
<reference evidence="1" key="1">
    <citation type="submission" date="2013-09" db="EMBL/GenBank/DDBJ databases">
        <title>Draft Genome Sequence of five Lactobacillus helveticus strains CIRM-BIA 101T, 103, 104, 951 and 953 isolated from milk product.</title>
        <authorList>
            <person name="Valence F."/>
            <person name="Chuat V."/>
            <person name="Ma L."/>
            <person name="Creno S."/>
            <person name="Falentin H."/>
            <person name="Lortal S."/>
            <person name="Bizet C."/>
            <person name="Clermont D."/>
            <person name="Loux V."/>
            <person name="Bouchier C."/>
            <person name="Cousin S."/>
        </authorList>
    </citation>
    <scope>NUCLEOTIDE SEQUENCE [LARGE SCALE GENOMIC DNA]</scope>
    <source>
        <strain evidence="1">CIRM-BIA 104</strain>
    </source>
</reference>
<proteinExistence type="predicted"/>
<gene>
    <name evidence="1" type="ORF">LHCIRMBIA104_00472</name>
</gene>
<evidence type="ECO:0000313" key="1">
    <source>
        <dbReference type="EMBL" id="CDI60784.1"/>
    </source>
</evidence>
<dbReference type="Proteomes" id="UP000017247">
    <property type="component" value="Unassembled WGS sequence"/>
</dbReference>
<dbReference type="AlphaFoldDB" id="U6FBW0"/>
<organism evidence="1 2">
    <name type="scientific">Lactobacillus helveticus CIRM-BIA 104</name>
    <dbReference type="NCBI Taxonomy" id="1226333"/>
    <lineage>
        <taxon>Bacteria</taxon>
        <taxon>Bacillati</taxon>
        <taxon>Bacillota</taxon>
        <taxon>Bacilli</taxon>
        <taxon>Lactobacillales</taxon>
        <taxon>Lactobacillaceae</taxon>
        <taxon>Lactobacillus</taxon>
    </lineage>
</organism>
<comment type="caution">
    <text evidence="1">The sequence shown here is derived from an EMBL/GenBank/DDBJ whole genome shotgun (WGS) entry which is preliminary data.</text>
</comment>
<dbReference type="EMBL" id="CBUL010000131">
    <property type="protein sequence ID" value="CDI60784.1"/>
    <property type="molecule type" value="Genomic_DNA"/>
</dbReference>
<sequence length="112" mass="13294">MLINWCKDNFTPIKTRRLCTYSLKHWAEHCLTQYGLSYVSTGAIKGALLLSDFELDPYEFNAYVNIGAAYYIKKKVHLKYGVGIYVNDYRPEVNQDYRRLGEYKLRENKYDF</sequence>
<dbReference type="RefSeq" id="WP_023191856.1">
    <property type="nucleotide sequence ID" value="NZ_HG531087.1"/>
</dbReference>